<name>A0ABW2IKV5_9PROT</name>
<protein>
    <submittedName>
        <fullName evidence="2">Uncharacterized protein</fullName>
    </submittedName>
</protein>
<dbReference type="EMBL" id="JBHTBR010000004">
    <property type="protein sequence ID" value="MFC7291455.1"/>
    <property type="molecule type" value="Genomic_DNA"/>
</dbReference>
<sequence length="150" mass="16282">MKSLLLSTCIALSALAPAYADTTIRSNWSAANATETHVVNAAGTPDKPNKNYKPRAFVTEFCYDRGKPDSIIVHVDGKSATSHLTKNACVILQGQYSITVETDQSYSDAEAPAGHLQFILPTQVTTQKTTQTITRRLLDATKVPELNSKD</sequence>
<keyword evidence="3" id="KW-1185">Reference proteome</keyword>
<evidence type="ECO:0000313" key="2">
    <source>
        <dbReference type="EMBL" id="MFC7291455.1"/>
    </source>
</evidence>
<reference evidence="3" key="1">
    <citation type="journal article" date="2019" name="Int. J. Syst. Evol. Microbiol.">
        <title>The Global Catalogue of Microorganisms (GCM) 10K type strain sequencing project: providing services to taxonomists for standard genome sequencing and annotation.</title>
        <authorList>
            <consortium name="The Broad Institute Genomics Platform"/>
            <consortium name="The Broad Institute Genome Sequencing Center for Infectious Disease"/>
            <person name="Wu L."/>
            <person name="Ma J."/>
        </authorList>
    </citation>
    <scope>NUCLEOTIDE SEQUENCE [LARGE SCALE GENOMIC DNA]</scope>
    <source>
        <strain evidence="3">CCUG 51308</strain>
    </source>
</reference>
<evidence type="ECO:0000256" key="1">
    <source>
        <dbReference type="SAM" id="SignalP"/>
    </source>
</evidence>
<dbReference type="Proteomes" id="UP001596492">
    <property type="component" value="Unassembled WGS sequence"/>
</dbReference>
<dbReference type="RefSeq" id="WP_382166685.1">
    <property type="nucleotide sequence ID" value="NZ_JBHTBR010000004.1"/>
</dbReference>
<feature type="chain" id="PRO_5046950891" evidence="1">
    <location>
        <begin position="21"/>
        <end position="150"/>
    </location>
</feature>
<proteinExistence type="predicted"/>
<evidence type="ECO:0000313" key="3">
    <source>
        <dbReference type="Proteomes" id="UP001596492"/>
    </source>
</evidence>
<comment type="caution">
    <text evidence="2">The sequence shown here is derived from an EMBL/GenBank/DDBJ whole genome shotgun (WGS) entry which is preliminary data.</text>
</comment>
<accession>A0ABW2IKV5</accession>
<keyword evidence="1" id="KW-0732">Signal</keyword>
<gene>
    <name evidence="2" type="ORF">ACFQS8_07505</name>
</gene>
<organism evidence="2 3">
    <name type="scientific">Hirschia litorea</name>
    <dbReference type="NCBI Taxonomy" id="1199156"/>
    <lineage>
        <taxon>Bacteria</taxon>
        <taxon>Pseudomonadati</taxon>
        <taxon>Pseudomonadota</taxon>
        <taxon>Alphaproteobacteria</taxon>
        <taxon>Hyphomonadales</taxon>
        <taxon>Hyphomonadaceae</taxon>
        <taxon>Hirschia</taxon>
    </lineage>
</organism>
<feature type="signal peptide" evidence="1">
    <location>
        <begin position="1"/>
        <end position="20"/>
    </location>
</feature>